<dbReference type="PANTHER" id="PTHR43409">
    <property type="entry name" value="ANAEROBIC MAGNESIUM-PROTOPORPHYRIN IX MONOMETHYL ESTER CYCLASE-RELATED"/>
    <property type="match status" value="1"/>
</dbReference>
<sequence>MPLSKKPKVLIVNCYSDNNRGARGNPDFVPQSIAPLALAGVFEPGQVEIRVACEFQQGPMEDLRLLAWPDLLVLTGLNASLDRMKHLCAYAQSLNPSVCVAMGGPLARVLPLHCRQFFDEVLPGDVEDLAPLAADLFGPHVIAPEPGLRHDLAPPGHRVAYAEASRNCNFSCSFCAMTAEGRAYQPHDLGYIRRQLMQLGHKPCVMFLDQNFAGGPRAGLMARLALLREFHDSGQLQGWAALVTSDFFARPEMLEAARISGCIGFFSGVESLDPTQLRGFGKKQNLSGQTLERIERCLGAGMTFHYGLIHDPVTQHVQQLLDEVTAIAATPSITLPSFVSLAIPLLGTPLFQARLREGSLLPGIRLRDMDGRTLLTHSLDDPEQARCLVARMDRGLVGCRAALAHGMGFLRRYAGRMQKYALLSALSPNLAQAFPALGTAARDWHLRASAPMRSHVAGAEALGTLYRPLMPLASRYARYFEPVCVTDGRGALHEDLQADLGAGVQPLTAQSLQAVQFSRPGGARPMARSDVLAGKNQVASPVL</sequence>
<evidence type="ECO:0000256" key="1">
    <source>
        <dbReference type="ARBA" id="ARBA00001966"/>
    </source>
</evidence>
<keyword evidence="8" id="KW-1185">Reference proteome</keyword>
<organism evidence="7 8">
    <name type="scientific">Roseateles koreensis</name>
    <dbReference type="NCBI Taxonomy" id="2987526"/>
    <lineage>
        <taxon>Bacteria</taxon>
        <taxon>Pseudomonadati</taxon>
        <taxon>Pseudomonadota</taxon>
        <taxon>Betaproteobacteria</taxon>
        <taxon>Burkholderiales</taxon>
        <taxon>Sphaerotilaceae</taxon>
        <taxon>Roseateles</taxon>
    </lineage>
</organism>
<evidence type="ECO:0000256" key="2">
    <source>
        <dbReference type="ARBA" id="ARBA00022691"/>
    </source>
</evidence>
<dbReference type="SUPFAM" id="SSF102114">
    <property type="entry name" value="Radical SAM enzymes"/>
    <property type="match status" value="1"/>
</dbReference>
<dbReference type="RefSeq" id="WP_273595016.1">
    <property type="nucleotide sequence ID" value="NZ_JAQQXS010000001.1"/>
</dbReference>
<evidence type="ECO:0000313" key="8">
    <source>
        <dbReference type="Proteomes" id="UP001219862"/>
    </source>
</evidence>
<feature type="domain" description="Radical SAM core" evidence="6">
    <location>
        <begin position="154"/>
        <end position="370"/>
    </location>
</feature>
<gene>
    <name evidence="7" type="ORF">PRZ01_01750</name>
</gene>
<evidence type="ECO:0000256" key="3">
    <source>
        <dbReference type="ARBA" id="ARBA00022723"/>
    </source>
</evidence>
<keyword evidence="3" id="KW-0479">Metal-binding</keyword>
<protein>
    <recommendedName>
        <fullName evidence="6">Radical SAM core domain-containing protein</fullName>
    </recommendedName>
</protein>
<comment type="cofactor">
    <cofactor evidence="1">
        <name>[4Fe-4S] cluster</name>
        <dbReference type="ChEBI" id="CHEBI:49883"/>
    </cofactor>
</comment>
<keyword evidence="2" id="KW-0949">S-adenosyl-L-methionine</keyword>
<comment type="caution">
    <text evidence="7">The sequence shown here is derived from an EMBL/GenBank/DDBJ whole genome shotgun (WGS) entry which is preliminary data.</text>
</comment>
<dbReference type="Pfam" id="PF04055">
    <property type="entry name" value="Radical_SAM"/>
    <property type="match status" value="1"/>
</dbReference>
<keyword evidence="5" id="KW-0411">Iron-sulfur</keyword>
<keyword evidence="4" id="KW-0408">Iron</keyword>
<evidence type="ECO:0000256" key="5">
    <source>
        <dbReference type="ARBA" id="ARBA00023014"/>
    </source>
</evidence>
<dbReference type="PANTHER" id="PTHR43409:SF7">
    <property type="entry name" value="BLL1977 PROTEIN"/>
    <property type="match status" value="1"/>
</dbReference>
<dbReference type="InterPro" id="IPR058240">
    <property type="entry name" value="rSAM_sf"/>
</dbReference>
<dbReference type="SFLD" id="SFLDS00029">
    <property type="entry name" value="Radical_SAM"/>
    <property type="match status" value="1"/>
</dbReference>
<dbReference type="InterPro" id="IPR051198">
    <property type="entry name" value="BchE-like"/>
</dbReference>
<dbReference type="PROSITE" id="PS51918">
    <property type="entry name" value="RADICAL_SAM"/>
    <property type="match status" value="1"/>
</dbReference>
<name>A0ABT5KM53_9BURK</name>
<dbReference type="SFLD" id="SFLDG01082">
    <property type="entry name" value="B12-binding_domain_containing"/>
    <property type="match status" value="1"/>
</dbReference>
<dbReference type="SMART" id="SM00729">
    <property type="entry name" value="Elp3"/>
    <property type="match status" value="1"/>
</dbReference>
<dbReference type="EMBL" id="JAQQXS010000001">
    <property type="protein sequence ID" value="MDC8783912.1"/>
    <property type="molecule type" value="Genomic_DNA"/>
</dbReference>
<dbReference type="Proteomes" id="UP001219862">
    <property type="component" value="Unassembled WGS sequence"/>
</dbReference>
<proteinExistence type="predicted"/>
<evidence type="ECO:0000259" key="6">
    <source>
        <dbReference type="PROSITE" id="PS51918"/>
    </source>
</evidence>
<dbReference type="InterPro" id="IPR006638">
    <property type="entry name" value="Elp3/MiaA/NifB-like_rSAM"/>
</dbReference>
<accession>A0ABT5KM53</accession>
<dbReference type="CDD" id="cd01335">
    <property type="entry name" value="Radical_SAM"/>
    <property type="match status" value="1"/>
</dbReference>
<reference evidence="7 8" key="1">
    <citation type="submission" date="2022-10" db="EMBL/GenBank/DDBJ databases">
        <title>paucibacter sp. hw8 Genome sequencing.</title>
        <authorList>
            <person name="Park S."/>
        </authorList>
    </citation>
    <scope>NUCLEOTIDE SEQUENCE [LARGE SCALE GENOMIC DNA]</scope>
    <source>
        <strain evidence="8">hw8</strain>
    </source>
</reference>
<evidence type="ECO:0000313" key="7">
    <source>
        <dbReference type="EMBL" id="MDC8783912.1"/>
    </source>
</evidence>
<evidence type="ECO:0000256" key="4">
    <source>
        <dbReference type="ARBA" id="ARBA00023004"/>
    </source>
</evidence>
<dbReference type="InterPro" id="IPR007197">
    <property type="entry name" value="rSAM"/>
</dbReference>